<gene>
    <name evidence="3" type="ORF">LCGC14_1498490</name>
</gene>
<dbReference type="CDD" id="cd00085">
    <property type="entry name" value="HNHc"/>
    <property type="match status" value="1"/>
</dbReference>
<feature type="domain" description="Nuclease associated modular" evidence="2">
    <location>
        <begin position="44"/>
        <end position="60"/>
    </location>
</feature>
<dbReference type="Pfam" id="PF07460">
    <property type="entry name" value="NUMOD3"/>
    <property type="match status" value="3"/>
</dbReference>
<feature type="domain" description="Nuclease associated modular" evidence="2">
    <location>
        <begin position="102"/>
        <end position="118"/>
    </location>
</feature>
<name>A0A0F9M677_9ZZZZ</name>
<dbReference type="InterPro" id="IPR003615">
    <property type="entry name" value="HNH_nuc"/>
</dbReference>
<protein>
    <recommendedName>
        <fullName evidence="2">Nuclease associated modular domain-containing protein</fullName>
    </recommendedName>
</protein>
<dbReference type="SMART" id="SM00496">
    <property type="entry name" value="IENR2"/>
    <property type="match status" value="5"/>
</dbReference>
<dbReference type="GO" id="GO:0003677">
    <property type="term" value="F:DNA binding"/>
    <property type="evidence" value="ECO:0007669"/>
    <property type="project" value="InterPro"/>
</dbReference>
<dbReference type="EMBL" id="LAZR01010846">
    <property type="protein sequence ID" value="KKM64727.1"/>
    <property type="molecule type" value="Genomic_DNA"/>
</dbReference>
<feature type="domain" description="Nuclease associated modular" evidence="2">
    <location>
        <begin position="119"/>
        <end position="135"/>
    </location>
</feature>
<accession>A0A0F9M677</accession>
<dbReference type="SUPFAM" id="SSF64496">
    <property type="entry name" value="DNA-binding domain of intron-encoded endonucleases"/>
    <property type="match status" value="2"/>
</dbReference>
<evidence type="ECO:0000259" key="2">
    <source>
        <dbReference type="SMART" id="SM00496"/>
    </source>
</evidence>
<evidence type="ECO:0000256" key="1">
    <source>
        <dbReference type="SAM" id="MobiDB-lite"/>
    </source>
</evidence>
<feature type="domain" description="Nuclease associated modular" evidence="2">
    <location>
        <begin position="85"/>
        <end position="101"/>
    </location>
</feature>
<organism evidence="3">
    <name type="scientific">marine sediment metagenome</name>
    <dbReference type="NCBI Taxonomy" id="412755"/>
    <lineage>
        <taxon>unclassified sequences</taxon>
        <taxon>metagenomes</taxon>
        <taxon>ecological metagenomes</taxon>
    </lineage>
</organism>
<dbReference type="InterPro" id="IPR003611">
    <property type="entry name" value="NUMOD3"/>
</dbReference>
<proteinExistence type="predicted"/>
<comment type="caution">
    <text evidence="3">The sequence shown here is derived from an EMBL/GenBank/DDBJ whole genome shotgun (WGS) entry which is preliminary data.</text>
</comment>
<evidence type="ECO:0000313" key="3">
    <source>
        <dbReference type="EMBL" id="KKM64727.1"/>
    </source>
</evidence>
<feature type="region of interest" description="Disordered" evidence="1">
    <location>
        <begin position="96"/>
        <end position="122"/>
    </location>
</feature>
<feature type="domain" description="Nuclease associated modular" evidence="2">
    <location>
        <begin position="61"/>
        <end position="77"/>
    </location>
</feature>
<reference evidence="3" key="1">
    <citation type="journal article" date="2015" name="Nature">
        <title>Complex archaea that bridge the gap between prokaryotes and eukaryotes.</title>
        <authorList>
            <person name="Spang A."/>
            <person name="Saw J.H."/>
            <person name="Jorgensen S.L."/>
            <person name="Zaremba-Niedzwiedzka K."/>
            <person name="Martijn J."/>
            <person name="Lind A.E."/>
            <person name="van Eijk R."/>
            <person name="Schleper C."/>
            <person name="Guy L."/>
            <person name="Ettema T.J."/>
        </authorList>
    </citation>
    <scope>NUCLEOTIDE SEQUENCE</scope>
</reference>
<sequence>MIFHKCIKCGKEFKIKPYKIKLGQGKYCSRKCLYTRKGERHPLFGIPRSKEIKRKISEKLTGRKHTSESKMKMSEALTGENHPLFGKHRSMETRRKISEGHKGIKPSIESKRKNSEAHKGKIMAEETKKKISEANKGEKCYRWKGGIKATRKRRKRDLKYQLNSRISRSINLCLKKGIKSGRHWGDLIGYNIEDLKKRLDSTMPEGYNWDDLFIGKLHIDHKIPISAFNFDKPEHIDFKRCWALENLQLLPAQENRKKHDKLLDVFQTCLKI</sequence>
<dbReference type="AlphaFoldDB" id="A0A0F9M677"/>